<evidence type="ECO:0000256" key="5">
    <source>
        <dbReference type="ARBA" id="ARBA00022692"/>
    </source>
</evidence>
<evidence type="ECO:0000313" key="13">
    <source>
        <dbReference type="EMBL" id="VVE89676.1"/>
    </source>
</evidence>
<evidence type="ECO:0000256" key="1">
    <source>
        <dbReference type="ARBA" id="ARBA00004571"/>
    </source>
</evidence>
<proteinExistence type="predicted"/>
<organism evidence="13 14">
    <name type="scientific">Pandoraea bronchicola</name>
    <dbReference type="NCBI Taxonomy" id="2508287"/>
    <lineage>
        <taxon>Bacteria</taxon>
        <taxon>Pseudomonadati</taxon>
        <taxon>Pseudomonadota</taxon>
        <taxon>Betaproteobacteria</taxon>
        <taxon>Burkholderiales</taxon>
        <taxon>Burkholderiaceae</taxon>
        <taxon>Pandoraea</taxon>
    </lineage>
</organism>
<evidence type="ECO:0000256" key="2">
    <source>
        <dbReference type="ARBA" id="ARBA00011233"/>
    </source>
</evidence>
<evidence type="ECO:0000256" key="9">
    <source>
        <dbReference type="ARBA" id="ARBA00023136"/>
    </source>
</evidence>
<dbReference type="PANTHER" id="PTHR34501">
    <property type="entry name" value="PROTEIN YDDL-RELATED"/>
    <property type="match status" value="1"/>
</dbReference>
<keyword evidence="7" id="KW-0406">Ion transport</keyword>
<feature type="domain" description="Porin" evidence="12">
    <location>
        <begin position="7"/>
        <end position="377"/>
    </location>
</feature>
<keyword evidence="4" id="KW-1134">Transmembrane beta strand</keyword>
<dbReference type="AlphaFoldDB" id="A0A5E5BWH8"/>
<evidence type="ECO:0000256" key="4">
    <source>
        <dbReference type="ARBA" id="ARBA00022452"/>
    </source>
</evidence>
<accession>A0A5E5BWH8</accession>
<comment type="subcellular location">
    <subcellularLocation>
        <location evidence="1">Cell outer membrane</location>
        <topology evidence="1">Multi-pass membrane protein</topology>
    </subcellularLocation>
</comment>
<reference evidence="13 14" key="1">
    <citation type="submission" date="2019-08" db="EMBL/GenBank/DDBJ databases">
        <authorList>
            <person name="Peeters C."/>
        </authorList>
    </citation>
    <scope>NUCLEOTIDE SEQUENCE [LARGE SCALE GENOMIC DNA]</scope>
    <source>
        <strain evidence="13 14">LMG 20603</strain>
    </source>
</reference>
<keyword evidence="8" id="KW-0626">Porin</keyword>
<keyword evidence="3" id="KW-0813">Transport</keyword>
<dbReference type="InterPro" id="IPR023614">
    <property type="entry name" value="Porin_dom_sf"/>
</dbReference>
<dbReference type="InterPro" id="IPR002299">
    <property type="entry name" value="Porin_Neis"/>
</dbReference>
<evidence type="ECO:0000256" key="11">
    <source>
        <dbReference type="SAM" id="SignalP"/>
    </source>
</evidence>
<dbReference type="GO" id="GO:0046930">
    <property type="term" value="C:pore complex"/>
    <property type="evidence" value="ECO:0007669"/>
    <property type="project" value="UniProtKB-KW"/>
</dbReference>
<evidence type="ECO:0000259" key="12">
    <source>
        <dbReference type="Pfam" id="PF13609"/>
    </source>
</evidence>
<dbReference type="GO" id="GO:0015288">
    <property type="term" value="F:porin activity"/>
    <property type="evidence" value="ECO:0007669"/>
    <property type="project" value="UniProtKB-KW"/>
</dbReference>
<feature type="signal peptide" evidence="11">
    <location>
        <begin position="1"/>
        <end position="20"/>
    </location>
</feature>
<dbReference type="InterPro" id="IPR001702">
    <property type="entry name" value="Porin_Gram-ve"/>
</dbReference>
<dbReference type="PANTHER" id="PTHR34501:SF9">
    <property type="entry name" value="MAJOR OUTER MEMBRANE PROTEIN P.IA"/>
    <property type="match status" value="1"/>
</dbReference>
<evidence type="ECO:0000256" key="8">
    <source>
        <dbReference type="ARBA" id="ARBA00023114"/>
    </source>
</evidence>
<dbReference type="Proteomes" id="UP000382040">
    <property type="component" value="Unassembled WGS sequence"/>
</dbReference>
<dbReference type="RefSeq" id="WP_150560895.1">
    <property type="nucleotide sequence ID" value="NZ_CABPST010000011.1"/>
</dbReference>
<dbReference type="CDD" id="cd00342">
    <property type="entry name" value="gram_neg_porins"/>
    <property type="match status" value="1"/>
</dbReference>
<evidence type="ECO:0000256" key="10">
    <source>
        <dbReference type="ARBA" id="ARBA00023237"/>
    </source>
</evidence>
<dbReference type="OrthoDB" id="8982743at2"/>
<comment type="subunit">
    <text evidence="2">Homotrimer.</text>
</comment>
<protein>
    <submittedName>
        <fullName evidence="13">Porin</fullName>
    </submittedName>
</protein>
<evidence type="ECO:0000256" key="3">
    <source>
        <dbReference type="ARBA" id="ARBA00022448"/>
    </source>
</evidence>
<keyword evidence="6 11" id="KW-0732">Signal</keyword>
<evidence type="ECO:0000313" key="14">
    <source>
        <dbReference type="Proteomes" id="UP000382040"/>
    </source>
</evidence>
<dbReference type="PRINTS" id="PR00184">
    <property type="entry name" value="NEISSPPORIN"/>
</dbReference>
<dbReference type="Gene3D" id="2.40.160.10">
    <property type="entry name" value="Porin"/>
    <property type="match status" value="1"/>
</dbReference>
<dbReference type="InterPro" id="IPR050298">
    <property type="entry name" value="Gram-neg_bact_OMP"/>
</dbReference>
<dbReference type="EMBL" id="CABPST010000011">
    <property type="protein sequence ID" value="VVE89676.1"/>
    <property type="molecule type" value="Genomic_DNA"/>
</dbReference>
<evidence type="ECO:0000256" key="6">
    <source>
        <dbReference type="ARBA" id="ARBA00022729"/>
    </source>
</evidence>
<dbReference type="PRINTS" id="PR00182">
    <property type="entry name" value="ECOLNEIPORIN"/>
</dbReference>
<dbReference type="SUPFAM" id="SSF56935">
    <property type="entry name" value="Porins"/>
    <property type="match status" value="1"/>
</dbReference>
<sequence>MKKSLLALGVLGAFAGAAHAQSSVTLYGIIDAGLTYTSNEVNAGNSALSTNGSKNFKFSNGNLQGSRWGLKGAEDLGGGLKAIFVLENGFSLGSGALGQGGRMFGRQAYVGLSSTTAGTVTIGRQYDSVVDFVGPLAVGSQWATFSGAHPFDNDNLKNSFRINNSVKYTSANYSGFSFGGLYGFANQANNGGGSGFANNRAWSAGLGYANGPLTLGAGYLYIGTPGNGTAGAVNGDYANLNEVGAWNDPTAKSPTAATASVVDKQQVYAAGGSYAFGPATFGLVYSHSKFDYTATVGGGSWKFDNIEANAKYMLTPALQLGASYTYTWSKLSGNTVASNLYNSAGAEVSPKWHQVNLGVDYFLSKRTDTYLVGNWQHASNGSWAQLNGQPASSSTNQFAVTAGIRHKF</sequence>
<keyword evidence="5" id="KW-0812">Transmembrane</keyword>
<keyword evidence="9" id="KW-0472">Membrane</keyword>
<dbReference type="InterPro" id="IPR033900">
    <property type="entry name" value="Gram_neg_porin_domain"/>
</dbReference>
<dbReference type="GO" id="GO:0034220">
    <property type="term" value="P:monoatomic ion transmembrane transport"/>
    <property type="evidence" value="ECO:0007669"/>
    <property type="project" value="InterPro"/>
</dbReference>
<name>A0A5E5BWH8_9BURK</name>
<dbReference type="GO" id="GO:0009279">
    <property type="term" value="C:cell outer membrane"/>
    <property type="evidence" value="ECO:0007669"/>
    <property type="project" value="UniProtKB-SubCell"/>
</dbReference>
<dbReference type="Pfam" id="PF13609">
    <property type="entry name" value="Porin_4"/>
    <property type="match status" value="1"/>
</dbReference>
<evidence type="ECO:0000256" key="7">
    <source>
        <dbReference type="ARBA" id="ARBA00023065"/>
    </source>
</evidence>
<keyword evidence="10" id="KW-0998">Cell outer membrane</keyword>
<keyword evidence="14" id="KW-1185">Reference proteome</keyword>
<feature type="chain" id="PRO_5022721052" evidence="11">
    <location>
        <begin position="21"/>
        <end position="408"/>
    </location>
</feature>
<gene>
    <name evidence="13" type="ORF">PBR20603_03648</name>
</gene>